<accession>A0A4S4LRN0</accession>
<feature type="compositionally biased region" description="Basic and acidic residues" evidence="1">
    <location>
        <begin position="563"/>
        <end position="576"/>
    </location>
</feature>
<comment type="caution">
    <text evidence="2">The sequence shown here is derived from an EMBL/GenBank/DDBJ whole genome shotgun (WGS) entry which is preliminary data.</text>
</comment>
<feature type="region of interest" description="Disordered" evidence="1">
    <location>
        <begin position="98"/>
        <end position="119"/>
    </location>
</feature>
<evidence type="ECO:0000313" key="2">
    <source>
        <dbReference type="EMBL" id="THH14795.1"/>
    </source>
</evidence>
<dbReference type="EMBL" id="SGPM01000891">
    <property type="protein sequence ID" value="THH14795.1"/>
    <property type="molecule type" value="Genomic_DNA"/>
</dbReference>
<feature type="compositionally biased region" description="Pro residues" evidence="1">
    <location>
        <begin position="104"/>
        <end position="114"/>
    </location>
</feature>
<feature type="compositionally biased region" description="Low complexity" evidence="1">
    <location>
        <begin position="534"/>
        <end position="544"/>
    </location>
</feature>
<feature type="region of interest" description="Disordered" evidence="1">
    <location>
        <begin position="133"/>
        <end position="215"/>
    </location>
</feature>
<gene>
    <name evidence="2" type="ORF">EUX98_g9560</name>
</gene>
<feature type="compositionally biased region" description="Low complexity" evidence="1">
    <location>
        <begin position="504"/>
        <end position="513"/>
    </location>
</feature>
<protein>
    <submittedName>
        <fullName evidence="2">Uncharacterized protein</fullName>
    </submittedName>
</protein>
<feature type="region of interest" description="Disordered" evidence="1">
    <location>
        <begin position="257"/>
        <end position="281"/>
    </location>
</feature>
<sequence length="614" mass="66513">MNSIFSNKSLLPHLKRRTRTPKRDISSPSKAKPLDILPGLAEEDETRWSSSSSTSTSSSPSAYRTSRSLPLTGRAFSDVKRDSRRVVLTGVEGLSFDDFFPLSSAPPRPAPAPPVSRIESPLDDINLRFSGLGISMEFPSPPLNSRRDQSPTPSESSSRTSASASSTTSRKSSTTPPTSDDESSKSRLSRSPTCKSQRASVVFTKSTADMPKRTTFAPVSFVPEIEEEEEEFSDGEDASWYAEDISDIVTLSSMLPQFPATPTSATSDPRARPDSLTPPPRRAEAAVHRQSKALPVLPRISVHAPNGPSFQLDPSITSPYRRFIPSRPPPPPPIRVEQCSSPTMEEKTDELLELLANAALGSGFLGTGLRQVEEPLSTPVTPCSIFAISGDSRPPPRSAIPADISDAMEDSSMDGDDGSFVDLYYHSEHGVPMTPDSISVYSQASRLSPSPLSSYEFEVETPTAVVMNFSMLPESPDVGMYPSFTPPSTPPSDAPEMPERPLRSRWSSSTLSSFDASRQAPPSASSWMLRFHLPGSSPKSPKSPTHAKKPSAFKVPLSPTAKRSLDMDHPLLRRDSTNSNSRLSVDSTSASDSGDSTSSNGLRRKPIPVEIFMR</sequence>
<evidence type="ECO:0000313" key="3">
    <source>
        <dbReference type="Proteomes" id="UP000308730"/>
    </source>
</evidence>
<feature type="compositionally biased region" description="Polar residues" evidence="1">
    <location>
        <begin position="514"/>
        <end position="526"/>
    </location>
</feature>
<feature type="compositionally biased region" description="Polar residues" evidence="1">
    <location>
        <begin position="257"/>
        <end position="267"/>
    </location>
</feature>
<feature type="compositionally biased region" description="Low complexity" evidence="1">
    <location>
        <begin position="581"/>
        <end position="599"/>
    </location>
</feature>
<feature type="region of interest" description="Disordered" evidence="1">
    <location>
        <begin position="1"/>
        <end position="76"/>
    </location>
</feature>
<dbReference type="AlphaFoldDB" id="A0A4S4LRN0"/>
<feature type="compositionally biased region" description="Low complexity" evidence="1">
    <location>
        <begin position="150"/>
        <end position="178"/>
    </location>
</feature>
<feature type="region of interest" description="Disordered" evidence="1">
    <location>
        <begin position="480"/>
        <end position="614"/>
    </location>
</feature>
<feature type="compositionally biased region" description="Polar residues" evidence="1">
    <location>
        <begin position="189"/>
        <end position="207"/>
    </location>
</feature>
<keyword evidence="3" id="KW-1185">Reference proteome</keyword>
<feature type="compositionally biased region" description="Pro residues" evidence="1">
    <location>
        <begin position="484"/>
        <end position="493"/>
    </location>
</feature>
<name>A0A4S4LRN0_9APHY</name>
<feature type="compositionally biased region" description="Low complexity" evidence="1">
    <location>
        <begin position="48"/>
        <end position="68"/>
    </location>
</feature>
<proteinExistence type="predicted"/>
<reference evidence="2 3" key="1">
    <citation type="submission" date="2019-02" db="EMBL/GenBank/DDBJ databases">
        <title>Genome sequencing of the rare red list fungi Antrodiella citrinella (Flaviporus citrinellus).</title>
        <authorList>
            <person name="Buettner E."/>
            <person name="Kellner H."/>
        </authorList>
    </citation>
    <scope>NUCLEOTIDE SEQUENCE [LARGE SCALE GENOMIC DNA]</scope>
    <source>
        <strain evidence="2 3">DSM 108506</strain>
    </source>
</reference>
<evidence type="ECO:0000256" key="1">
    <source>
        <dbReference type="SAM" id="MobiDB-lite"/>
    </source>
</evidence>
<dbReference type="Proteomes" id="UP000308730">
    <property type="component" value="Unassembled WGS sequence"/>
</dbReference>
<dbReference type="OrthoDB" id="2692698at2759"/>
<organism evidence="2 3">
    <name type="scientific">Antrodiella citrinella</name>
    <dbReference type="NCBI Taxonomy" id="2447956"/>
    <lineage>
        <taxon>Eukaryota</taxon>
        <taxon>Fungi</taxon>
        <taxon>Dikarya</taxon>
        <taxon>Basidiomycota</taxon>
        <taxon>Agaricomycotina</taxon>
        <taxon>Agaricomycetes</taxon>
        <taxon>Polyporales</taxon>
        <taxon>Steccherinaceae</taxon>
        <taxon>Antrodiella</taxon>
    </lineage>
</organism>